<keyword evidence="1" id="KW-0805">Transcription regulation</keyword>
<accession>A0A849SC70</accession>
<dbReference type="Gene3D" id="1.10.10.60">
    <property type="entry name" value="Homeodomain-like"/>
    <property type="match status" value="1"/>
</dbReference>
<name>A0A849SC70_UNCEI</name>
<evidence type="ECO:0000256" key="2">
    <source>
        <dbReference type="ARBA" id="ARBA00023163"/>
    </source>
</evidence>
<dbReference type="PROSITE" id="PS01124">
    <property type="entry name" value="HTH_ARAC_FAMILY_2"/>
    <property type="match status" value="1"/>
</dbReference>
<dbReference type="PANTHER" id="PTHR43436:SF1">
    <property type="entry name" value="TRANSCRIPTIONAL REGULATORY PROTEIN"/>
    <property type="match status" value="1"/>
</dbReference>
<evidence type="ECO:0000313" key="4">
    <source>
        <dbReference type="EMBL" id="NOT32972.1"/>
    </source>
</evidence>
<gene>
    <name evidence="4" type="ORF">HOP12_02245</name>
</gene>
<dbReference type="SUPFAM" id="SSF46689">
    <property type="entry name" value="Homeodomain-like"/>
    <property type="match status" value="1"/>
</dbReference>
<feature type="domain" description="HTH araC/xylS-type" evidence="3">
    <location>
        <begin position="1"/>
        <end position="54"/>
    </location>
</feature>
<dbReference type="InterPro" id="IPR009057">
    <property type="entry name" value="Homeodomain-like_sf"/>
</dbReference>
<organism evidence="4 5">
    <name type="scientific">Eiseniibacteriota bacterium</name>
    <dbReference type="NCBI Taxonomy" id="2212470"/>
    <lineage>
        <taxon>Bacteria</taxon>
        <taxon>Candidatus Eiseniibacteriota</taxon>
    </lineage>
</organism>
<dbReference type="EMBL" id="JABFRW010000023">
    <property type="protein sequence ID" value="NOT32972.1"/>
    <property type="molecule type" value="Genomic_DNA"/>
</dbReference>
<evidence type="ECO:0000313" key="5">
    <source>
        <dbReference type="Proteomes" id="UP000580839"/>
    </source>
</evidence>
<dbReference type="AlphaFoldDB" id="A0A849SC70"/>
<dbReference type="PANTHER" id="PTHR43436">
    <property type="entry name" value="ARAC-FAMILY TRANSCRIPTIONAL REGULATOR"/>
    <property type="match status" value="1"/>
</dbReference>
<dbReference type="GO" id="GO:0003700">
    <property type="term" value="F:DNA-binding transcription factor activity"/>
    <property type="evidence" value="ECO:0007669"/>
    <property type="project" value="InterPro"/>
</dbReference>
<protein>
    <submittedName>
        <fullName evidence="4">Helix-turn-helix transcriptional regulator</fullName>
    </submittedName>
</protein>
<evidence type="ECO:0000259" key="3">
    <source>
        <dbReference type="PROSITE" id="PS01124"/>
    </source>
</evidence>
<dbReference type="GO" id="GO:0043565">
    <property type="term" value="F:sequence-specific DNA binding"/>
    <property type="evidence" value="ECO:0007669"/>
    <property type="project" value="InterPro"/>
</dbReference>
<keyword evidence="2" id="KW-0804">Transcription</keyword>
<dbReference type="Proteomes" id="UP000580839">
    <property type="component" value="Unassembled WGS sequence"/>
</dbReference>
<evidence type="ECO:0000256" key="1">
    <source>
        <dbReference type="ARBA" id="ARBA00023015"/>
    </source>
</evidence>
<dbReference type="InterPro" id="IPR018060">
    <property type="entry name" value="HTH_AraC"/>
</dbReference>
<comment type="caution">
    <text evidence="4">The sequence shown here is derived from an EMBL/GenBank/DDBJ whole genome shotgun (WGS) entry which is preliminary data.</text>
</comment>
<proteinExistence type="predicted"/>
<sequence length="57" mass="6488">MASTLRLQEARRLLLAGDFDAATAGYEVGYDDASHFSREYKRLFGEPPLRDVERLRG</sequence>
<reference evidence="4 5" key="1">
    <citation type="submission" date="2020-04" db="EMBL/GenBank/DDBJ databases">
        <title>Metagenomic profiling of ammonia- and methane-oxidizing microorganisms in a Dutch drinking water treatment plant.</title>
        <authorList>
            <person name="Poghosyan L."/>
            <person name="Leucker S."/>
        </authorList>
    </citation>
    <scope>NUCLEOTIDE SEQUENCE [LARGE SCALE GENOMIC DNA]</scope>
    <source>
        <strain evidence="4">S-RSF-IL-03</strain>
    </source>
</reference>
<dbReference type="Pfam" id="PF12833">
    <property type="entry name" value="HTH_18"/>
    <property type="match status" value="1"/>
</dbReference>